<protein>
    <submittedName>
        <fullName evidence="9">Programmed cell death protein 6</fullName>
    </submittedName>
</protein>
<dbReference type="SMART" id="SM00054">
    <property type="entry name" value="EFh"/>
    <property type="match status" value="5"/>
</dbReference>
<dbReference type="Gene3D" id="1.10.238.10">
    <property type="entry name" value="EF-hand"/>
    <property type="match status" value="1"/>
</dbReference>
<evidence type="ECO:0000256" key="3">
    <source>
        <dbReference type="ARBA" id="ARBA00022723"/>
    </source>
</evidence>
<dbReference type="InterPro" id="IPR018247">
    <property type="entry name" value="EF_Hand_1_Ca_BS"/>
</dbReference>
<evidence type="ECO:0000313" key="8">
    <source>
        <dbReference type="Proteomes" id="UP000038045"/>
    </source>
</evidence>
<dbReference type="SUPFAM" id="SSF47473">
    <property type="entry name" value="EF-hand"/>
    <property type="match status" value="1"/>
</dbReference>
<dbReference type="PROSITE" id="PS50222">
    <property type="entry name" value="EF_HAND_2"/>
    <property type="match status" value="2"/>
</dbReference>
<proteinExistence type="predicted"/>
<dbReference type="Proteomes" id="UP000038045">
    <property type="component" value="Unplaced"/>
</dbReference>
<feature type="region of interest" description="Disordered" evidence="6">
    <location>
        <begin position="1"/>
        <end position="20"/>
    </location>
</feature>
<dbReference type="GO" id="GO:0005737">
    <property type="term" value="C:cytoplasm"/>
    <property type="evidence" value="ECO:0007669"/>
    <property type="project" value="UniProtKB-SubCell"/>
</dbReference>
<dbReference type="GO" id="GO:0005509">
    <property type="term" value="F:calcium ion binding"/>
    <property type="evidence" value="ECO:0007669"/>
    <property type="project" value="InterPro"/>
</dbReference>
<evidence type="ECO:0000259" key="7">
    <source>
        <dbReference type="PROSITE" id="PS50222"/>
    </source>
</evidence>
<dbReference type="PROSITE" id="PS00018">
    <property type="entry name" value="EF_HAND_1"/>
    <property type="match status" value="2"/>
</dbReference>
<keyword evidence="8" id="KW-1185">Reference proteome</keyword>
<dbReference type="InterPro" id="IPR011992">
    <property type="entry name" value="EF-hand-dom_pair"/>
</dbReference>
<dbReference type="InterPro" id="IPR051426">
    <property type="entry name" value="Peflin/Sorcin_CaBP"/>
</dbReference>
<dbReference type="Pfam" id="PF13499">
    <property type="entry name" value="EF-hand_7"/>
    <property type="match status" value="2"/>
</dbReference>
<dbReference type="STRING" id="131310.A0A0N4ZPQ9"/>
<dbReference type="AlphaFoldDB" id="A0A0N4ZPQ9"/>
<keyword evidence="5" id="KW-0106">Calcium</keyword>
<evidence type="ECO:0000313" key="9">
    <source>
        <dbReference type="WBParaSite" id="PTRK_0001051800.1"/>
    </source>
</evidence>
<evidence type="ECO:0000256" key="1">
    <source>
        <dbReference type="ARBA" id="ARBA00004496"/>
    </source>
</evidence>
<sequence length="187" mass="21754">MAYNQPNNQPYYQPPFPQQPPNLRQIFDNVDKDRSGNISAEELQKALSNGTWSPFNPETCRLMIGMFDVNGDGGINFQEFQALWRYVEDFTRVFRSFDTDNSGNIDKNELINALTQFGYRLSNSFYDLLMVKFDRTHSKTIYFDDFIQLCVVLQTLTAGFRDKDTDRDGVITVGYEDFLRMVFSVKL</sequence>
<dbReference type="GO" id="GO:0048306">
    <property type="term" value="F:calcium-dependent protein binding"/>
    <property type="evidence" value="ECO:0007669"/>
    <property type="project" value="UniProtKB-ARBA"/>
</dbReference>
<name>A0A0N4ZPQ9_PARTI</name>
<keyword evidence="3" id="KW-0479">Metal-binding</keyword>
<dbReference type="InterPro" id="IPR002048">
    <property type="entry name" value="EF_hand_dom"/>
</dbReference>
<feature type="domain" description="EF-hand" evidence="7">
    <location>
        <begin position="18"/>
        <end position="53"/>
    </location>
</feature>
<evidence type="ECO:0000256" key="2">
    <source>
        <dbReference type="ARBA" id="ARBA00022490"/>
    </source>
</evidence>
<reference evidence="9" key="1">
    <citation type="submission" date="2017-02" db="UniProtKB">
        <authorList>
            <consortium name="WormBaseParasite"/>
        </authorList>
    </citation>
    <scope>IDENTIFICATION</scope>
</reference>
<comment type="subcellular location">
    <subcellularLocation>
        <location evidence="1">Cytoplasm</location>
    </subcellularLocation>
</comment>
<feature type="domain" description="EF-hand" evidence="7">
    <location>
        <begin position="85"/>
        <end position="120"/>
    </location>
</feature>
<accession>A0A0N4ZPQ9</accession>
<evidence type="ECO:0000256" key="4">
    <source>
        <dbReference type="ARBA" id="ARBA00022737"/>
    </source>
</evidence>
<dbReference type="WBParaSite" id="PTRK_0001051800.1">
    <property type="protein sequence ID" value="PTRK_0001051800.1"/>
    <property type="gene ID" value="PTRK_0001051800"/>
</dbReference>
<dbReference type="PANTHER" id="PTHR46212:SF9">
    <property type="entry name" value="PROGRAMMED CELL DEATH PROTEIN 6"/>
    <property type="match status" value="1"/>
</dbReference>
<organism evidence="8 9">
    <name type="scientific">Parastrongyloides trichosuri</name>
    <name type="common">Possum-specific nematode worm</name>
    <dbReference type="NCBI Taxonomy" id="131310"/>
    <lineage>
        <taxon>Eukaryota</taxon>
        <taxon>Metazoa</taxon>
        <taxon>Ecdysozoa</taxon>
        <taxon>Nematoda</taxon>
        <taxon>Chromadorea</taxon>
        <taxon>Rhabditida</taxon>
        <taxon>Tylenchina</taxon>
        <taxon>Panagrolaimomorpha</taxon>
        <taxon>Strongyloidoidea</taxon>
        <taxon>Strongyloididae</taxon>
        <taxon>Parastrongyloides</taxon>
    </lineage>
</organism>
<evidence type="ECO:0000256" key="5">
    <source>
        <dbReference type="ARBA" id="ARBA00022837"/>
    </source>
</evidence>
<feature type="compositionally biased region" description="Low complexity" evidence="6">
    <location>
        <begin position="1"/>
        <end position="11"/>
    </location>
</feature>
<keyword evidence="2" id="KW-0963">Cytoplasm</keyword>
<evidence type="ECO:0000256" key="6">
    <source>
        <dbReference type="SAM" id="MobiDB-lite"/>
    </source>
</evidence>
<dbReference type="PANTHER" id="PTHR46212">
    <property type="entry name" value="PEFLIN"/>
    <property type="match status" value="1"/>
</dbReference>
<keyword evidence="4" id="KW-0677">Repeat</keyword>